<comment type="caution">
    <text evidence="2">The sequence shown here is derived from an EMBL/GenBank/DDBJ whole genome shotgun (WGS) entry which is preliminary data.</text>
</comment>
<feature type="region of interest" description="Disordered" evidence="1">
    <location>
        <begin position="33"/>
        <end position="55"/>
    </location>
</feature>
<dbReference type="Proteomes" id="UP000561045">
    <property type="component" value="Unassembled WGS sequence"/>
</dbReference>
<evidence type="ECO:0000313" key="2">
    <source>
        <dbReference type="EMBL" id="MBB4011958.1"/>
    </source>
</evidence>
<dbReference type="AlphaFoldDB" id="A0A840BK46"/>
<organism evidence="2 3">
    <name type="scientific">Niveibacterium umoris</name>
    <dbReference type="NCBI Taxonomy" id="1193620"/>
    <lineage>
        <taxon>Bacteria</taxon>
        <taxon>Pseudomonadati</taxon>
        <taxon>Pseudomonadota</taxon>
        <taxon>Betaproteobacteria</taxon>
        <taxon>Rhodocyclales</taxon>
        <taxon>Rhodocyclaceae</taxon>
        <taxon>Niveibacterium</taxon>
    </lineage>
</organism>
<dbReference type="EMBL" id="JACIET010000001">
    <property type="protein sequence ID" value="MBB4011958.1"/>
    <property type="molecule type" value="Genomic_DNA"/>
</dbReference>
<proteinExistence type="predicted"/>
<reference evidence="2 3" key="1">
    <citation type="submission" date="2020-08" db="EMBL/GenBank/DDBJ databases">
        <title>Genomic Encyclopedia of Type Strains, Phase IV (KMG-IV): sequencing the most valuable type-strain genomes for metagenomic binning, comparative biology and taxonomic classification.</title>
        <authorList>
            <person name="Goeker M."/>
        </authorList>
    </citation>
    <scope>NUCLEOTIDE SEQUENCE [LARGE SCALE GENOMIC DNA]</scope>
    <source>
        <strain evidence="2 3">DSM 106739</strain>
    </source>
</reference>
<gene>
    <name evidence="2" type="ORF">GGR36_001266</name>
</gene>
<name>A0A840BK46_9RHOO</name>
<dbReference type="RefSeq" id="WP_207064296.1">
    <property type="nucleotide sequence ID" value="NZ_BAABLE010000011.1"/>
</dbReference>
<protein>
    <submittedName>
        <fullName evidence="2">Uncharacterized protein</fullName>
    </submittedName>
</protein>
<keyword evidence="3" id="KW-1185">Reference proteome</keyword>
<accession>A0A840BK46</accession>
<evidence type="ECO:0000256" key="1">
    <source>
        <dbReference type="SAM" id="MobiDB-lite"/>
    </source>
</evidence>
<evidence type="ECO:0000313" key="3">
    <source>
        <dbReference type="Proteomes" id="UP000561045"/>
    </source>
</evidence>
<sequence>MTLTFLPPHSAYWQADGASADQTGLSQRDQYFAQASQDEQPESGLAVDLESRGRR</sequence>